<feature type="binding site" evidence="8">
    <location>
        <begin position="7"/>
        <end position="10"/>
    </location>
    <ligand>
        <name>substrate</name>
    </ligand>
</feature>
<comment type="similarity">
    <text evidence="1 7">Belongs to the pyridoxamine 5'-phosphate oxidase family.</text>
</comment>
<reference evidence="12 13" key="1">
    <citation type="submission" date="2015-07" db="EMBL/GenBank/DDBJ databases">
        <authorList>
            <person name="Kim K.M."/>
        </authorList>
    </citation>
    <scope>NUCLEOTIDE SEQUENCE [LARGE SCALE GENOMIC DNA]</scope>
    <source>
        <strain evidence="12 13">KCTC 12363</strain>
    </source>
</reference>
<dbReference type="GO" id="GO:0004733">
    <property type="term" value="F:pyridoxamine phosphate oxidase activity"/>
    <property type="evidence" value="ECO:0007669"/>
    <property type="project" value="UniProtKB-UniRule"/>
</dbReference>
<feature type="binding site" evidence="7 9">
    <location>
        <begin position="74"/>
        <end position="75"/>
    </location>
    <ligand>
        <name>FMN</name>
        <dbReference type="ChEBI" id="CHEBI:58210"/>
    </ligand>
</feature>
<dbReference type="AlphaFoldDB" id="A0A0H4PI05"/>
<dbReference type="SUPFAM" id="SSF50475">
    <property type="entry name" value="FMN-binding split barrel"/>
    <property type="match status" value="1"/>
</dbReference>
<dbReference type="FunFam" id="2.30.110.10:FF:000020">
    <property type="entry name" value="PNPO isoform 11"/>
    <property type="match status" value="1"/>
</dbReference>
<comment type="pathway">
    <text evidence="7">Cofactor metabolism; pyridoxal 5'-phosphate salvage; pyridoxal 5'-phosphate from pyridoxine 5'-phosphate: step 1/1.</text>
</comment>
<dbReference type="PANTHER" id="PTHR10851:SF0">
    <property type="entry name" value="PYRIDOXINE-5'-PHOSPHATE OXIDASE"/>
    <property type="match status" value="1"/>
</dbReference>
<keyword evidence="5 7" id="KW-0560">Oxidoreductase</keyword>
<proteinExistence type="inferred from homology"/>
<feature type="binding site" evidence="7 8">
    <location>
        <position position="65"/>
    </location>
    <ligand>
        <name>substrate</name>
    </ligand>
</feature>
<comment type="caution">
    <text evidence="7">Lacks conserved residue(s) required for the propagation of feature annotation.</text>
</comment>
<evidence type="ECO:0000256" key="1">
    <source>
        <dbReference type="ARBA" id="ARBA00007301"/>
    </source>
</evidence>
<dbReference type="InterPro" id="IPR019740">
    <property type="entry name" value="Pyridox_Oxase_CS"/>
</dbReference>
<keyword evidence="6 7" id="KW-0664">Pyridoxine biosynthesis</keyword>
<dbReference type="NCBIfam" id="NF004231">
    <property type="entry name" value="PRK05679.1"/>
    <property type="match status" value="1"/>
</dbReference>
<dbReference type="GO" id="GO:0008615">
    <property type="term" value="P:pyridoxine biosynthetic process"/>
    <property type="evidence" value="ECO:0007669"/>
    <property type="project" value="UniProtKB-UniRule"/>
</dbReference>
<dbReference type="HAMAP" id="MF_01629">
    <property type="entry name" value="PdxH"/>
    <property type="match status" value="1"/>
</dbReference>
<feature type="binding site" evidence="7 9">
    <location>
        <position position="193"/>
    </location>
    <ligand>
        <name>FMN</name>
        <dbReference type="ChEBI" id="CHEBI:58210"/>
    </ligand>
</feature>
<comment type="cofactor">
    <cofactor evidence="7 9">
        <name>FMN</name>
        <dbReference type="ChEBI" id="CHEBI:58210"/>
    </cofactor>
    <text evidence="7 9">Binds 1 FMN per subunit.</text>
</comment>
<feature type="binding site" evidence="7 8">
    <location>
        <begin position="189"/>
        <end position="191"/>
    </location>
    <ligand>
        <name>substrate</name>
    </ligand>
</feature>
<dbReference type="Pfam" id="PF01243">
    <property type="entry name" value="PNPOx_N"/>
    <property type="match status" value="1"/>
</dbReference>
<name>A0A0H4PI05_9BACT</name>
<evidence type="ECO:0000256" key="8">
    <source>
        <dbReference type="PIRSR" id="PIRSR000190-1"/>
    </source>
</evidence>
<feature type="binding site" evidence="7 9">
    <location>
        <begin position="138"/>
        <end position="139"/>
    </location>
    <ligand>
        <name>FMN</name>
        <dbReference type="ChEBI" id="CHEBI:58210"/>
    </ligand>
</feature>
<comment type="catalytic activity">
    <reaction evidence="7">
        <text>pyridoxine 5'-phosphate + O2 = pyridoxal 5'-phosphate + H2O2</text>
        <dbReference type="Rhea" id="RHEA:15149"/>
        <dbReference type="ChEBI" id="CHEBI:15379"/>
        <dbReference type="ChEBI" id="CHEBI:16240"/>
        <dbReference type="ChEBI" id="CHEBI:58589"/>
        <dbReference type="ChEBI" id="CHEBI:597326"/>
        <dbReference type="EC" id="1.4.3.5"/>
    </reaction>
</comment>
<dbReference type="PANTHER" id="PTHR10851">
    <property type="entry name" value="PYRIDOXINE-5-PHOSPHATE OXIDASE"/>
    <property type="match status" value="1"/>
</dbReference>
<sequence length="212" mass="24444">MKLADIRIEYSSKKLNLNEINSDPLEQFKVWLSEAITAQVNEPTAMHLSTINENGSPSGRIVLLKGADNGFVFYTNYSSNKGQQLIKNPVASLTFFWPELERQVRIEGTVAKTSAEESDKYFKSRPEQSQIGAWTSPQSEVIPNRAYLEERQRQFEMKFKTEPIIRPENWGGFLLTPTSIEFWQGRPARLHDRVLYRLNEATSEWSMERLAP</sequence>
<comment type="function">
    <text evidence="7">Catalyzes the oxidation of either pyridoxine 5'-phosphate (PNP) or pyridoxamine 5'-phosphate (PMP) into pyridoxal 5'-phosphate (PLP).</text>
</comment>
<dbReference type="KEGG" id="camu:CA2015_3076"/>
<feature type="binding site" evidence="7 9">
    <location>
        <position position="81"/>
    </location>
    <ligand>
        <name>FMN</name>
        <dbReference type="ChEBI" id="CHEBI:58210"/>
    </ligand>
</feature>
<feature type="binding site" evidence="7 9">
    <location>
        <position position="103"/>
    </location>
    <ligand>
        <name>FMN</name>
        <dbReference type="ChEBI" id="CHEBI:58210"/>
    </ligand>
</feature>
<evidence type="ECO:0000313" key="12">
    <source>
        <dbReference type="EMBL" id="AKP52478.1"/>
    </source>
</evidence>
<dbReference type="InterPro" id="IPR019576">
    <property type="entry name" value="Pyridoxamine_oxidase_dimer_C"/>
</dbReference>
<dbReference type="InterPro" id="IPR012349">
    <property type="entry name" value="Split_barrel_FMN-bd"/>
</dbReference>
<evidence type="ECO:0000313" key="13">
    <source>
        <dbReference type="Proteomes" id="UP000036520"/>
    </source>
</evidence>
<evidence type="ECO:0000259" key="11">
    <source>
        <dbReference type="Pfam" id="PF10590"/>
    </source>
</evidence>
<feature type="binding site" evidence="7 9">
    <location>
        <begin position="60"/>
        <end position="65"/>
    </location>
    <ligand>
        <name>FMN</name>
        <dbReference type="ChEBI" id="CHEBI:58210"/>
    </ligand>
</feature>
<dbReference type="RefSeq" id="WP_048642688.1">
    <property type="nucleotide sequence ID" value="NZ_CAXBGM010000001.1"/>
</dbReference>
<comment type="catalytic activity">
    <reaction evidence="7">
        <text>pyridoxamine 5'-phosphate + O2 + H2O = pyridoxal 5'-phosphate + H2O2 + NH4(+)</text>
        <dbReference type="Rhea" id="RHEA:15817"/>
        <dbReference type="ChEBI" id="CHEBI:15377"/>
        <dbReference type="ChEBI" id="CHEBI:15379"/>
        <dbReference type="ChEBI" id="CHEBI:16240"/>
        <dbReference type="ChEBI" id="CHEBI:28938"/>
        <dbReference type="ChEBI" id="CHEBI:58451"/>
        <dbReference type="ChEBI" id="CHEBI:597326"/>
        <dbReference type="EC" id="1.4.3.5"/>
    </reaction>
</comment>
<feature type="binding site" evidence="7 8">
    <location>
        <position position="125"/>
    </location>
    <ligand>
        <name>substrate</name>
    </ligand>
</feature>
<dbReference type="InterPro" id="IPR000659">
    <property type="entry name" value="Pyridox_Oxase"/>
</dbReference>
<evidence type="ECO:0000256" key="6">
    <source>
        <dbReference type="ARBA" id="ARBA00023096"/>
    </source>
</evidence>
<dbReference type="EC" id="1.4.3.5" evidence="7"/>
<keyword evidence="3 7" id="KW-0285">Flavoprotein</keyword>
<dbReference type="PIRSF" id="PIRSF000190">
    <property type="entry name" value="Pyd_amn-ph_oxd"/>
    <property type="match status" value="1"/>
</dbReference>
<dbReference type="GO" id="GO:0010181">
    <property type="term" value="F:FMN binding"/>
    <property type="evidence" value="ECO:0007669"/>
    <property type="project" value="UniProtKB-UniRule"/>
</dbReference>
<dbReference type="UniPathway" id="UPA01068">
    <property type="reaction ID" value="UER00304"/>
</dbReference>
<dbReference type="Pfam" id="PF10590">
    <property type="entry name" value="PNP_phzG_C"/>
    <property type="match status" value="1"/>
</dbReference>
<feature type="domain" description="Pyridoxine 5'-phosphate oxidase dimerisation C-terminal" evidence="11">
    <location>
        <begin position="170"/>
        <end position="212"/>
    </location>
</feature>
<dbReference type="EMBL" id="CP012040">
    <property type="protein sequence ID" value="AKP52478.1"/>
    <property type="molecule type" value="Genomic_DNA"/>
</dbReference>
<dbReference type="InterPro" id="IPR011576">
    <property type="entry name" value="Pyridox_Oxase_N"/>
</dbReference>
<dbReference type="Gene3D" id="2.30.110.10">
    <property type="entry name" value="Electron Transport, Fmn-binding Protein, Chain A"/>
    <property type="match status" value="1"/>
</dbReference>
<dbReference type="PROSITE" id="PS01064">
    <property type="entry name" value="PYRIDOX_OXIDASE"/>
    <property type="match status" value="1"/>
</dbReference>
<evidence type="ECO:0000259" key="10">
    <source>
        <dbReference type="Pfam" id="PF01243"/>
    </source>
</evidence>
<dbReference type="OrthoDB" id="9780392at2"/>
<organism evidence="12 13">
    <name type="scientific">Cyclobacterium amurskyense</name>
    <dbReference type="NCBI Taxonomy" id="320787"/>
    <lineage>
        <taxon>Bacteria</taxon>
        <taxon>Pseudomonadati</taxon>
        <taxon>Bacteroidota</taxon>
        <taxon>Cytophagia</taxon>
        <taxon>Cytophagales</taxon>
        <taxon>Cyclobacteriaceae</taxon>
        <taxon>Cyclobacterium</taxon>
    </lineage>
</organism>
<gene>
    <name evidence="7" type="primary">pdxH</name>
    <name evidence="12" type="ORF">CA2015_3076</name>
</gene>
<evidence type="ECO:0000256" key="7">
    <source>
        <dbReference type="HAMAP-Rule" id="MF_01629"/>
    </source>
</evidence>
<evidence type="ECO:0000256" key="4">
    <source>
        <dbReference type="ARBA" id="ARBA00022643"/>
    </source>
</evidence>
<evidence type="ECO:0000256" key="5">
    <source>
        <dbReference type="ARBA" id="ARBA00023002"/>
    </source>
</evidence>
<feature type="binding site" evidence="7 8">
    <location>
        <position position="121"/>
    </location>
    <ligand>
        <name>substrate</name>
    </ligand>
</feature>
<evidence type="ECO:0000256" key="2">
    <source>
        <dbReference type="ARBA" id="ARBA00011738"/>
    </source>
</evidence>
<dbReference type="PATRIC" id="fig|320787.5.peg.3360"/>
<accession>A0A0H4PI05</accession>
<feature type="binding site" evidence="7 9">
    <location>
        <position position="183"/>
    </location>
    <ligand>
        <name>FMN</name>
        <dbReference type="ChEBI" id="CHEBI:58210"/>
    </ligand>
</feature>
<evidence type="ECO:0000256" key="3">
    <source>
        <dbReference type="ARBA" id="ARBA00022630"/>
    </source>
</evidence>
<feature type="domain" description="Pyridoxamine 5'-phosphate oxidase N-terminal" evidence="10">
    <location>
        <begin position="33"/>
        <end position="149"/>
    </location>
</feature>
<keyword evidence="13" id="KW-1185">Reference proteome</keyword>
<feature type="binding site" evidence="7 8">
    <location>
        <position position="129"/>
    </location>
    <ligand>
        <name>substrate</name>
    </ligand>
</feature>
<dbReference type="STRING" id="320787.CA2015_3076"/>
<comment type="pathway">
    <text evidence="7">Cofactor metabolism; pyridoxal 5'-phosphate salvage; pyridoxal 5'-phosphate from pyridoxamine 5'-phosphate: step 1/1.</text>
</comment>
<comment type="subunit">
    <text evidence="2 7">Homodimer.</text>
</comment>
<dbReference type="Proteomes" id="UP000036520">
    <property type="component" value="Chromosome"/>
</dbReference>
<evidence type="ECO:0000256" key="9">
    <source>
        <dbReference type="PIRSR" id="PIRSR000190-2"/>
    </source>
</evidence>
<protein>
    <recommendedName>
        <fullName evidence="7">Pyridoxine/pyridoxamine 5'-phosphate oxidase</fullName>
        <ecNumber evidence="7">1.4.3.5</ecNumber>
    </recommendedName>
    <alternativeName>
        <fullName evidence="7">PNP/PMP oxidase</fullName>
        <shortName evidence="7">PNPOx</shortName>
    </alternativeName>
    <alternativeName>
        <fullName evidence="7">Pyridoxal 5'-phosphate synthase</fullName>
    </alternativeName>
</protein>
<keyword evidence="4 7" id="KW-0288">FMN</keyword>
<dbReference type="NCBIfam" id="TIGR00558">
    <property type="entry name" value="pdxH"/>
    <property type="match status" value="1"/>
</dbReference>